<dbReference type="EMBL" id="CM043024">
    <property type="protein sequence ID" value="KAI4454146.1"/>
    <property type="molecule type" value="Genomic_DNA"/>
</dbReference>
<sequence>MDLNNNERTSKKRRRNTTDEQYEIYLFEMEQDYNFRSGTINPTMDENYLKNKWEILSTKLNSVANGPQLSVAEWKKRFKDWKNSTRAKYRKLCDSQKETGGGPPSKIILGDLEERGLAVWGKAAVTGSSVTEEGGLQILSIRIPELEPSSSMNEGNLESTTKENIFDNDVQYITVEETAGTSVDECVAHYTTVTPQNKNLIKTPRKDTPLKEVARNLLQSYNTGVENNLSIGTSISTFIKNYEDIQTKKLKLKEERNNIEKQKLKFEIAKVKFLNPDFKFDI</sequence>
<protein>
    <submittedName>
        <fullName evidence="1">Uncharacterized protein</fullName>
    </submittedName>
</protein>
<name>A0ACB9SHR7_HOLOL</name>
<dbReference type="Proteomes" id="UP001056778">
    <property type="component" value="Chromosome 10"/>
</dbReference>
<comment type="caution">
    <text evidence="1">The sequence shown here is derived from an EMBL/GenBank/DDBJ whole genome shotgun (WGS) entry which is preliminary data.</text>
</comment>
<organism evidence="1 2">
    <name type="scientific">Holotrichia oblita</name>
    <name type="common">Chafer beetle</name>
    <dbReference type="NCBI Taxonomy" id="644536"/>
    <lineage>
        <taxon>Eukaryota</taxon>
        <taxon>Metazoa</taxon>
        <taxon>Ecdysozoa</taxon>
        <taxon>Arthropoda</taxon>
        <taxon>Hexapoda</taxon>
        <taxon>Insecta</taxon>
        <taxon>Pterygota</taxon>
        <taxon>Neoptera</taxon>
        <taxon>Endopterygota</taxon>
        <taxon>Coleoptera</taxon>
        <taxon>Polyphaga</taxon>
        <taxon>Scarabaeiformia</taxon>
        <taxon>Scarabaeidae</taxon>
        <taxon>Melolonthinae</taxon>
        <taxon>Holotrichia</taxon>
    </lineage>
</organism>
<keyword evidence="2" id="KW-1185">Reference proteome</keyword>
<proteinExistence type="predicted"/>
<gene>
    <name evidence="1" type="ORF">MML48_10g00000202</name>
</gene>
<reference evidence="1" key="1">
    <citation type="submission" date="2022-04" db="EMBL/GenBank/DDBJ databases">
        <title>Chromosome-scale genome assembly of Holotrichia oblita Faldermann.</title>
        <authorList>
            <person name="Rongchong L."/>
        </authorList>
    </citation>
    <scope>NUCLEOTIDE SEQUENCE</scope>
    <source>
        <strain evidence="1">81SQS9</strain>
    </source>
</reference>
<evidence type="ECO:0000313" key="1">
    <source>
        <dbReference type="EMBL" id="KAI4454146.1"/>
    </source>
</evidence>
<evidence type="ECO:0000313" key="2">
    <source>
        <dbReference type="Proteomes" id="UP001056778"/>
    </source>
</evidence>
<accession>A0ACB9SHR7</accession>